<dbReference type="AlphaFoldDB" id="A0A284VTT9"/>
<evidence type="ECO:0000313" key="4">
    <source>
        <dbReference type="EMBL" id="SNQ62715.1"/>
    </source>
</evidence>
<organism evidence="4 5">
    <name type="scientific">Candidatus Methanoperedens nitratireducens</name>
    <dbReference type="NCBI Taxonomy" id="1392998"/>
    <lineage>
        <taxon>Archaea</taxon>
        <taxon>Methanobacteriati</taxon>
        <taxon>Methanobacteriota</taxon>
        <taxon>Stenosarchaea group</taxon>
        <taxon>Methanomicrobia</taxon>
        <taxon>Methanosarcinales</taxon>
        <taxon>ANME-2 cluster</taxon>
        <taxon>Candidatus Methanoperedentaceae</taxon>
        <taxon>Candidatus Methanoperedens</taxon>
    </lineage>
</organism>
<keyword evidence="5" id="KW-1185">Reference proteome</keyword>
<evidence type="ECO:0000256" key="1">
    <source>
        <dbReference type="SAM" id="Coils"/>
    </source>
</evidence>
<keyword evidence="3" id="KW-1133">Transmembrane helix</keyword>
<keyword evidence="3" id="KW-0472">Membrane</keyword>
<feature type="compositionally biased region" description="Polar residues" evidence="2">
    <location>
        <begin position="292"/>
        <end position="316"/>
    </location>
</feature>
<feature type="region of interest" description="Disordered" evidence="2">
    <location>
        <begin position="289"/>
        <end position="316"/>
    </location>
</feature>
<keyword evidence="3" id="KW-0812">Transmembrane</keyword>
<accession>A0A284VTT9</accession>
<protein>
    <submittedName>
        <fullName evidence="4">Uncharacterized protein</fullName>
    </submittedName>
</protein>
<dbReference type="Proteomes" id="UP000218615">
    <property type="component" value="Unassembled WGS sequence"/>
</dbReference>
<feature type="coiled-coil region" evidence="1">
    <location>
        <begin position="217"/>
        <end position="251"/>
    </location>
</feature>
<sequence length="339" mass="36882">MTTRKILVYFLIMLLTVYPVSAAQVALNRWVLNVTLHDDGVVEEVIQAELDNSGSSPLEGFSFTFPVPGVEIDASQSTGVTVSSEGGMNFNSPNVKQQTVSGKTNIIVTFDKPVEAGKKWNGRIGLKAANWAVKEDSNYSIDIPVDSPQAVASGKNTDVSVPADADIRAQVFLPESVEVTSVTPPPFRILFQYDRMVPTWSPDKLHIGDTISIKSSYSSVLNKITETDKKLRELKARINEAEKKGIDVSEAKTHLNNAEDYNTKQALQSYWKKDYTAALESNANANNELSKADNSLSGTAKENSQPTGTQPAETSETPGFGALAAVIILTLAFLVIRRK</sequence>
<evidence type="ECO:0000256" key="3">
    <source>
        <dbReference type="SAM" id="Phobius"/>
    </source>
</evidence>
<dbReference type="OrthoDB" id="148004at2157"/>
<name>A0A284VTT9_9EURY</name>
<reference evidence="5" key="1">
    <citation type="submission" date="2017-06" db="EMBL/GenBank/DDBJ databases">
        <authorList>
            <person name="Cremers G."/>
        </authorList>
    </citation>
    <scope>NUCLEOTIDE SEQUENCE [LARGE SCALE GENOMIC DNA]</scope>
</reference>
<evidence type="ECO:0000256" key="2">
    <source>
        <dbReference type="SAM" id="MobiDB-lite"/>
    </source>
</evidence>
<evidence type="ECO:0000313" key="5">
    <source>
        <dbReference type="Proteomes" id="UP000218615"/>
    </source>
</evidence>
<keyword evidence="1" id="KW-0175">Coiled coil</keyword>
<gene>
    <name evidence="4" type="ORF">MNV_820020</name>
</gene>
<proteinExistence type="predicted"/>
<dbReference type="RefSeq" id="WP_143311891.1">
    <property type="nucleotide sequence ID" value="NZ_FZMP01000232.1"/>
</dbReference>
<dbReference type="EMBL" id="FZMP01000232">
    <property type="protein sequence ID" value="SNQ62715.1"/>
    <property type="molecule type" value="Genomic_DNA"/>
</dbReference>
<feature type="transmembrane region" description="Helical" evidence="3">
    <location>
        <begin position="319"/>
        <end position="336"/>
    </location>
</feature>